<dbReference type="GO" id="GO:0004106">
    <property type="term" value="F:chorismate mutase activity"/>
    <property type="evidence" value="ECO:0007669"/>
    <property type="project" value="UniProtKB-EC"/>
</dbReference>
<evidence type="ECO:0000259" key="2">
    <source>
        <dbReference type="PROSITE" id="PS51168"/>
    </source>
</evidence>
<evidence type="ECO:0000313" key="3">
    <source>
        <dbReference type="EMBL" id="BBF80925.1"/>
    </source>
</evidence>
<dbReference type="AlphaFoldDB" id="A0A3G9G4W2"/>
<sequence>MALNARAQTPPSPLSLTELRLRIDAIDAELLRLVDERSALARDIAAAKVREGGDANACLLRPDREAMLLRKLTGKPRVAASDAAVVAIWRELISESLRIQGEDQGGLHLDFWAGDSSAQLVKWSRERFGAAPSEAGLAEPVQVIAAARDPRHIGILSLDPRAGAWWARLLAEPQVRVICALPERTPERPKGFAIAALKPEPTGDDVSYWVTDSRLSEAVLTELLGQRGLAAEWLGSTGGMKLFGLSGFVQEDDSRLDPKAEKALGSLSGVIGTSPRI</sequence>
<evidence type="ECO:0000256" key="1">
    <source>
        <dbReference type="ARBA" id="ARBA00012404"/>
    </source>
</evidence>
<name>A0A3G9G4W2_9CAUL</name>
<dbReference type="InterPro" id="IPR002701">
    <property type="entry name" value="CM_II_prokaryot"/>
</dbReference>
<evidence type="ECO:0000313" key="4">
    <source>
        <dbReference type="Proteomes" id="UP000278756"/>
    </source>
</evidence>
<dbReference type="Gene3D" id="1.20.59.10">
    <property type="entry name" value="Chorismate mutase"/>
    <property type="match status" value="1"/>
</dbReference>
<dbReference type="InterPro" id="IPR036263">
    <property type="entry name" value="Chorismate_II_sf"/>
</dbReference>
<dbReference type="OrthoDB" id="7268348at2"/>
<keyword evidence="3" id="KW-0413">Isomerase</keyword>
<dbReference type="PROSITE" id="PS51168">
    <property type="entry name" value="CHORISMATE_MUT_2"/>
    <property type="match status" value="1"/>
</dbReference>
<reference evidence="4" key="2">
    <citation type="journal article" date="2017" name="Plant Physiol. Biochem.">
        <title>Differential oxidative and antioxidative response of duckweed Lemna minor toward plant growth promoting/inhibiting bacteria.</title>
        <authorList>
            <person name="Ishizawa H."/>
            <person name="Kuroda M."/>
            <person name="Morikawa M."/>
            <person name="Ike M."/>
        </authorList>
    </citation>
    <scope>NUCLEOTIDE SEQUENCE [LARGE SCALE GENOMIC DNA]</scope>
    <source>
        <strain evidence="4">M6</strain>
    </source>
</reference>
<dbReference type="EC" id="5.4.99.5" evidence="1"/>
<dbReference type="SUPFAM" id="SSF48600">
    <property type="entry name" value="Chorismate mutase II"/>
    <property type="match status" value="1"/>
</dbReference>
<reference evidence="4" key="1">
    <citation type="journal article" date="2017" name="Biotechnol. Biofuels">
        <title>Evaluation of environmental bacterial communities as a factor affecting the growth of duckweed Lemna minor.</title>
        <authorList>
            <person name="Ishizawa H."/>
            <person name="Kuroda M."/>
            <person name="Morikawa M."/>
            <person name="Ike M."/>
        </authorList>
    </citation>
    <scope>NUCLEOTIDE SEQUENCE [LARGE SCALE GENOMIC DNA]</scope>
    <source>
        <strain evidence="4">M6</strain>
    </source>
</reference>
<dbReference type="InterPro" id="IPR036979">
    <property type="entry name" value="CM_dom_sf"/>
</dbReference>
<proteinExistence type="predicted"/>
<feature type="domain" description="Chorismate mutase" evidence="2">
    <location>
        <begin position="10"/>
        <end position="104"/>
    </location>
</feature>
<dbReference type="Pfam" id="PF01817">
    <property type="entry name" value="CM_2"/>
    <property type="match status" value="1"/>
</dbReference>
<accession>A0A3G9G4W2</accession>
<protein>
    <recommendedName>
        <fullName evidence="1">chorismate mutase</fullName>
        <ecNumber evidence="1">5.4.99.5</ecNumber>
    </recommendedName>
</protein>
<dbReference type="SMART" id="SM00830">
    <property type="entry name" value="CM_2"/>
    <property type="match status" value="1"/>
</dbReference>
<dbReference type="RefSeq" id="WP_126421618.1">
    <property type="nucleotide sequence ID" value="NZ_AP018827.1"/>
</dbReference>
<dbReference type="GO" id="GO:0046417">
    <property type="term" value="P:chorismate metabolic process"/>
    <property type="evidence" value="ECO:0007669"/>
    <property type="project" value="InterPro"/>
</dbReference>
<organism evidence="3 4">
    <name type="scientific">Asticcacaulis excentricus</name>
    <dbReference type="NCBI Taxonomy" id="78587"/>
    <lineage>
        <taxon>Bacteria</taxon>
        <taxon>Pseudomonadati</taxon>
        <taxon>Pseudomonadota</taxon>
        <taxon>Alphaproteobacteria</taxon>
        <taxon>Caulobacterales</taxon>
        <taxon>Caulobacteraceae</taxon>
        <taxon>Asticcacaulis</taxon>
    </lineage>
</organism>
<gene>
    <name evidence="3" type="ORF">EM6_1519</name>
</gene>
<dbReference type="Proteomes" id="UP000278756">
    <property type="component" value="Chromosome 1"/>
</dbReference>
<dbReference type="EMBL" id="AP018827">
    <property type="protein sequence ID" value="BBF80925.1"/>
    <property type="molecule type" value="Genomic_DNA"/>
</dbReference>